<protein>
    <submittedName>
        <fullName evidence="1">DUF3055 family protein</fullName>
    </submittedName>
</protein>
<dbReference type="RefSeq" id="WP_144089285.1">
    <property type="nucleotide sequence ID" value="NZ_VMHE01000022.1"/>
</dbReference>
<sequence>MSEVNMIKDETENTSVRYVSFSTEFRRYDFAFFESATIDDKVVIIDLQSSHYTTVKKDELKSPKYYAHHFRVNEYEAEEIFEYLKDTLK</sequence>
<gene>
    <name evidence="1" type="ORF">FPQ13_10505</name>
</gene>
<dbReference type="Pfam" id="PF11256">
    <property type="entry name" value="SAV0927-like"/>
    <property type="match status" value="1"/>
</dbReference>
<evidence type="ECO:0000313" key="2">
    <source>
        <dbReference type="Proteomes" id="UP000316425"/>
    </source>
</evidence>
<dbReference type="AlphaFoldDB" id="A0A556PBX6"/>
<dbReference type="Proteomes" id="UP000316425">
    <property type="component" value="Unassembled WGS sequence"/>
</dbReference>
<dbReference type="InterPro" id="IPR021415">
    <property type="entry name" value="SAV0927-like"/>
</dbReference>
<keyword evidence="2" id="KW-1185">Reference proteome</keyword>
<dbReference type="EMBL" id="VMHE01000022">
    <property type="protein sequence ID" value="TSJ61892.1"/>
    <property type="molecule type" value="Genomic_DNA"/>
</dbReference>
<organism evidence="1 2">
    <name type="scientific">Allobacillus salarius</name>
    <dbReference type="NCBI Taxonomy" id="1955272"/>
    <lineage>
        <taxon>Bacteria</taxon>
        <taxon>Bacillati</taxon>
        <taxon>Bacillota</taxon>
        <taxon>Bacilli</taxon>
        <taxon>Bacillales</taxon>
        <taxon>Bacillaceae</taxon>
        <taxon>Allobacillus</taxon>
    </lineage>
</organism>
<name>A0A556PBX6_9BACI</name>
<evidence type="ECO:0000313" key="1">
    <source>
        <dbReference type="EMBL" id="TSJ61892.1"/>
    </source>
</evidence>
<comment type="caution">
    <text evidence="1">The sequence shown here is derived from an EMBL/GenBank/DDBJ whole genome shotgun (WGS) entry which is preliminary data.</text>
</comment>
<accession>A0A556PBX6</accession>
<dbReference type="OrthoDB" id="2381902at2"/>
<proteinExistence type="predicted"/>
<reference evidence="1 2" key="1">
    <citation type="submission" date="2019-07" db="EMBL/GenBank/DDBJ databases">
        <title>Allobacillus sp. nov. SKP isolated from shrimp paste of Euphausiacea.</title>
        <authorList>
            <person name="Kanchanasin P."/>
            <person name="Tanasupawat S."/>
            <person name="Shi W."/>
            <person name="Wu L."/>
            <person name="Ma J."/>
        </authorList>
    </citation>
    <scope>NUCLEOTIDE SEQUENCE [LARGE SCALE GENOMIC DNA]</scope>
    <source>
        <strain evidence="1 2">SKP4-8</strain>
    </source>
</reference>